<dbReference type="InterPro" id="IPR011701">
    <property type="entry name" value="MFS"/>
</dbReference>
<feature type="transmembrane region" description="Helical" evidence="4">
    <location>
        <begin position="259"/>
        <end position="278"/>
    </location>
</feature>
<dbReference type="Proteomes" id="UP000192708">
    <property type="component" value="Unassembled WGS sequence"/>
</dbReference>
<keyword evidence="1 4" id="KW-0812">Transmembrane</keyword>
<feature type="transmembrane region" description="Helical" evidence="4">
    <location>
        <begin position="374"/>
        <end position="392"/>
    </location>
</feature>
<reference evidence="6 7" key="1">
    <citation type="submission" date="2017-04" db="EMBL/GenBank/DDBJ databases">
        <authorList>
            <person name="Afonso C.L."/>
            <person name="Miller P.J."/>
            <person name="Scott M.A."/>
            <person name="Spackman E."/>
            <person name="Goraichik I."/>
            <person name="Dimitrov K.M."/>
            <person name="Suarez D.L."/>
            <person name="Swayne D.E."/>
        </authorList>
    </citation>
    <scope>NUCLEOTIDE SEQUENCE [LARGE SCALE GENOMIC DNA]</scope>
    <source>
        <strain evidence="6 7">VK13</strain>
    </source>
</reference>
<feature type="transmembrane region" description="Helical" evidence="4">
    <location>
        <begin position="97"/>
        <end position="114"/>
    </location>
</feature>
<feature type="transmembrane region" description="Helical" evidence="4">
    <location>
        <begin position="285"/>
        <end position="303"/>
    </location>
</feature>
<dbReference type="GO" id="GO:0022857">
    <property type="term" value="F:transmembrane transporter activity"/>
    <property type="evidence" value="ECO:0007669"/>
    <property type="project" value="InterPro"/>
</dbReference>
<name>A0A1W1Y7I5_9BURK</name>
<dbReference type="PROSITE" id="PS50850">
    <property type="entry name" value="MFS"/>
    <property type="match status" value="1"/>
</dbReference>
<evidence type="ECO:0000256" key="4">
    <source>
        <dbReference type="SAM" id="Phobius"/>
    </source>
</evidence>
<protein>
    <submittedName>
        <fullName evidence="6">Predicted arabinose efflux permease, MFS family</fullName>
    </submittedName>
</protein>
<dbReference type="InterPro" id="IPR020846">
    <property type="entry name" value="MFS_dom"/>
</dbReference>
<gene>
    <name evidence="6" type="ORF">SAMN06296008_10272</name>
</gene>
<evidence type="ECO:0000256" key="3">
    <source>
        <dbReference type="ARBA" id="ARBA00023136"/>
    </source>
</evidence>
<evidence type="ECO:0000259" key="5">
    <source>
        <dbReference type="PROSITE" id="PS50850"/>
    </source>
</evidence>
<evidence type="ECO:0000256" key="2">
    <source>
        <dbReference type="ARBA" id="ARBA00022989"/>
    </source>
</evidence>
<accession>A0A1W1Y7I5</accession>
<dbReference type="Gene3D" id="1.20.1250.20">
    <property type="entry name" value="MFS general substrate transporter like domains"/>
    <property type="match status" value="1"/>
</dbReference>
<keyword evidence="7" id="KW-1185">Reference proteome</keyword>
<keyword evidence="2 4" id="KW-1133">Transmembrane helix</keyword>
<feature type="transmembrane region" description="Helical" evidence="4">
    <location>
        <begin position="162"/>
        <end position="183"/>
    </location>
</feature>
<dbReference type="Pfam" id="PF07690">
    <property type="entry name" value="MFS_1"/>
    <property type="match status" value="1"/>
</dbReference>
<dbReference type="PANTHER" id="PTHR43129">
    <property type="entry name" value="FOSMIDOMYCIN RESISTANCE PROTEIN"/>
    <property type="match status" value="1"/>
</dbReference>
<dbReference type="PANTHER" id="PTHR43129:SF1">
    <property type="entry name" value="FOSMIDOMYCIN RESISTANCE PROTEIN"/>
    <property type="match status" value="1"/>
</dbReference>
<organism evidence="6 7">
    <name type="scientific">Polynucleobacter kasalickyi</name>
    <dbReference type="NCBI Taxonomy" id="1938817"/>
    <lineage>
        <taxon>Bacteria</taxon>
        <taxon>Pseudomonadati</taxon>
        <taxon>Pseudomonadota</taxon>
        <taxon>Betaproteobacteria</taxon>
        <taxon>Burkholderiales</taxon>
        <taxon>Burkholderiaceae</taxon>
        <taxon>Polynucleobacter</taxon>
    </lineage>
</organism>
<dbReference type="OrthoDB" id="8520784at2"/>
<dbReference type="AlphaFoldDB" id="A0A1W1Y7I5"/>
<feature type="transmembrane region" description="Helical" evidence="4">
    <location>
        <begin position="47"/>
        <end position="68"/>
    </location>
</feature>
<feature type="transmembrane region" description="Helical" evidence="4">
    <location>
        <begin position="218"/>
        <end position="239"/>
    </location>
</feature>
<feature type="transmembrane region" description="Helical" evidence="4">
    <location>
        <begin position="135"/>
        <end position="156"/>
    </location>
</feature>
<dbReference type="GO" id="GO:0005886">
    <property type="term" value="C:plasma membrane"/>
    <property type="evidence" value="ECO:0007669"/>
    <property type="project" value="TreeGrafter"/>
</dbReference>
<sequence>MRQNNNDVELITLIGIAHSISHFFHLLIAPLFPWIKAEFGLSYSELGLLMTVFYVCSFITQSISGIWVDRHGARPILYIGIGLLIAGSLVVGVSHYYWMLLLAMVFTGVGNGVFHPVNYTLINHLIKPKNLPHAYSVHGITGYLGWAAAPLFLLAITSFTGSWRVAVFSAGILAALVLGLMVLRKDQLNDLPVAHAHAEIQSTPLFSMHTVAFLKLPNIWLSWLFFYLTSFSFVGIQSFSSTALVDIYHVAITQTTASYTLYMVSSAIGLIAGGFVAAKVDQPDRVITGAFLASGIATIFAGIGLFDAWSIPLLFALMGFGSGMASPSRDLMVRAATPKGSSGKVFGLVYSGIDCGSATGPILFGLFMDWKSPQIIFYGIAFFQIIAIFVASQLNTINNAKLAAQPN</sequence>
<proteinExistence type="predicted"/>
<evidence type="ECO:0000313" key="7">
    <source>
        <dbReference type="Proteomes" id="UP000192708"/>
    </source>
</evidence>
<dbReference type="STRING" id="1938817.SAMN06296008_10272"/>
<dbReference type="RefSeq" id="WP_084282323.1">
    <property type="nucleotide sequence ID" value="NZ_FWXJ01000002.1"/>
</dbReference>
<feature type="domain" description="Major facilitator superfamily (MFS) profile" evidence="5">
    <location>
        <begin position="10"/>
        <end position="399"/>
    </location>
</feature>
<feature type="transmembrane region" description="Helical" evidence="4">
    <location>
        <begin position="75"/>
        <end position="91"/>
    </location>
</feature>
<feature type="transmembrane region" description="Helical" evidence="4">
    <location>
        <begin position="12"/>
        <end position="35"/>
    </location>
</feature>
<dbReference type="InterPro" id="IPR036259">
    <property type="entry name" value="MFS_trans_sf"/>
</dbReference>
<feature type="transmembrane region" description="Helical" evidence="4">
    <location>
        <begin position="347"/>
        <end position="368"/>
    </location>
</feature>
<evidence type="ECO:0000313" key="6">
    <source>
        <dbReference type="EMBL" id="SMC32132.1"/>
    </source>
</evidence>
<dbReference type="SUPFAM" id="SSF103473">
    <property type="entry name" value="MFS general substrate transporter"/>
    <property type="match status" value="1"/>
</dbReference>
<dbReference type="EMBL" id="FWXJ01000002">
    <property type="protein sequence ID" value="SMC32132.1"/>
    <property type="molecule type" value="Genomic_DNA"/>
</dbReference>
<evidence type="ECO:0000256" key="1">
    <source>
        <dbReference type="ARBA" id="ARBA00022692"/>
    </source>
</evidence>
<keyword evidence="3 4" id="KW-0472">Membrane</keyword>